<reference evidence="7 8" key="1">
    <citation type="journal article" date="2022" name="Front. Microbiol.">
        <title>Commensal bacteria contribute to the growth of multidrug-resistant Avibacterium paragallinarum in chickens.</title>
        <authorList>
            <person name="Zhu J."/>
            <person name="Chen Y."/>
            <person name="Wu Y."/>
            <person name="Wang Y."/>
            <person name="Zhu K."/>
        </authorList>
    </citation>
    <scope>NUCLEOTIDE SEQUENCE [LARGE SCALE GENOMIC DNA]</scope>
    <source>
        <strain evidence="7 8">AV12</strain>
    </source>
</reference>
<comment type="similarity">
    <text evidence="2">Belongs to the bacterial solute-binding protein 8 family.</text>
</comment>
<evidence type="ECO:0000256" key="2">
    <source>
        <dbReference type="ARBA" id="ARBA00008814"/>
    </source>
</evidence>
<comment type="subcellular location">
    <subcellularLocation>
        <location evidence="1">Cell envelope</location>
    </subcellularLocation>
</comment>
<sequence length="334" mass="36871">MICQSQFNKLISIKLLCIFDINQLNTRVCYEKTLSPLALSLCALLGVASANAADITVENAAGKQVVPQNPKRVVVLDFSAVDTIRALGAKDSIVGISNAGKVPDYLSEFSKEHYPSVGVPPEPAFEKINDLHPDLIIATGRQEKVLDRLKEIAPVFFVKVDYANFYPSFQQNIHAFGQIFNKQQLANEKLAQLDKQMKALAKKTKGKTALLALVNESRISAFGENSRYGIVYSGFGFTPIDKNIKSSTHGMSIGFEYVLEKNPDYLLVVDRTAAITDKANNAKTVLDNAIIQQTQTYKNNHIVYLNAANWYLTFGGLESMGIMIDEVKSAVEKQ</sequence>
<keyword evidence="4" id="KW-0410">Iron transport</keyword>
<keyword evidence="3" id="KW-0813">Transport</keyword>
<dbReference type="Pfam" id="PF01497">
    <property type="entry name" value="Peripla_BP_2"/>
    <property type="match status" value="1"/>
</dbReference>
<dbReference type="InterPro" id="IPR002491">
    <property type="entry name" value="ABC_transptr_periplasmic_BD"/>
</dbReference>
<dbReference type="RefSeq" id="WP_194750156.1">
    <property type="nucleotide sequence ID" value="NZ_JACEWB010000001.1"/>
</dbReference>
<dbReference type="EMBL" id="JAMDKS010000001">
    <property type="protein sequence ID" value="MEE6111744.1"/>
    <property type="molecule type" value="Genomic_DNA"/>
</dbReference>
<evidence type="ECO:0000256" key="4">
    <source>
        <dbReference type="ARBA" id="ARBA00022496"/>
    </source>
</evidence>
<keyword evidence="4" id="KW-0408">Iron</keyword>
<dbReference type="PROSITE" id="PS50983">
    <property type="entry name" value="FE_B12_PBP"/>
    <property type="match status" value="1"/>
</dbReference>
<proteinExistence type="inferred from homology"/>
<keyword evidence="5" id="KW-0732">Signal</keyword>
<evidence type="ECO:0000313" key="8">
    <source>
        <dbReference type="Proteomes" id="UP001352533"/>
    </source>
</evidence>
<feature type="domain" description="Fe/B12 periplasmic-binding" evidence="6">
    <location>
        <begin position="72"/>
        <end position="334"/>
    </location>
</feature>
<keyword evidence="8" id="KW-1185">Reference proteome</keyword>
<dbReference type="SUPFAM" id="SSF53807">
    <property type="entry name" value="Helical backbone' metal receptor"/>
    <property type="match status" value="1"/>
</dbReference>
<evidence type="ECO:0000313" key="7">
    <source>
        <dbReference type="EMBL" id="MEE6111744.1"/>
    </source>
</evidence>
<dbReference type="PANTHER" id="PTHR30532:SF28">
    <property type="entry name" value="PETROBACTIN-BINDING PROTEIN YCLQ"/>
    <property type="match status" value="1"/>
</dbReference>
<dbReference type="CDD" id="cd01140">
    <property type="entry name" value="FatB"/>
    <property type="match status" value="1"/>
</dbReference>
<evidence type="ECO:0000256" key="1">
    <source>
        <dbReference type="ARBA" id="ARBA00004196"/>
    </source>
</evidence>
<keyword evidence="4" id="KW-0406">Ion transport</keyword>
<dbReference type="Gene3D" id="3.40.50.1980">
    <property type="entry name" value="Nitrogenase molybdenum iron protein domain"/>
    <property type="match status" value="2"/>
</dbReference>
<evidence type="ECO:0000256" key="3">
    <source>
        <dbReference type="ARBA" id="ARBA00022448"/>
    </source>
</evidence>
<protein>
    <submittedName>
        <fullName evidence="7">Siderophore ABC transporter substrate-binding protein</fullName>
    </submittedName>
</protein>
<accession>A0ABU7QM70</accession>
<organism evidence="7 8">
    <name type="scientific">Avibacterium paragallinarum</name>
    <name type="common">Haemophilus gallinarum</name>
    <dbReference type="NCBI Taxonomy" id="728"/>
    <lineage>
        <taxon>Bacteria</taxon>
        <taxon>Pseudomonadati</taxon>
        <taxon>Pseudomonadota</taxon>
        <taxon>Gammaproteobacteria</taxon>
        <taxon>Pasteurellales</taxon>
        <taxon>Pasteurellaceae</taxon>
        <taxon>Avibacterium</taxon>
    </lineage>
</organism>
<comment type="caution">
    <text evidence="7">The sequence shown here is derived from an EMBL/GenBank/DDBJ whole genome shotgun (WGS) entry which is preliminary data.</text>
</comment>
<dbReference type="InterPro" id="IPR051313">
    <property type="entry name" value="Bact_iron-sidero_bind"/>
</dbReference>
<name>A0ABU7QM70_AVIPA</name>
<dbReference type="InterPro" id="IPR033870">
    <property type="entry name" value="FatB"/>
</dbReference>
<dbReference type="PANTHER" id="PTHR30532">
    <property type="entry name" value="IRON III DICITRATE-BINDING PERIPLASMIC PROTEIN"/>
    <property type="match status" value="1"/>
</dbReference>
<dbReference type="Proteomes" id="UP001352533">
    <property type="component" value="Unassembled WGS sequence"/>
</dbReference>
<evidence type="ECO:0000259" key="6">
    <source>
        <dbReference type="PROSITE" id="PS50983"/>
    </source>
</evidence>
<gene>
    <name evidence="7" type="ORF">M5S25_00740</name>
</gene>
<evidence type="ECO:0000256" key="5">
    <source>
        <dbReference type="ARBA" id="ARBA00022729"/>
    </source>
</evidence>